<evidence type="ECO:0000313" key="2">
    <source>
        <dbReference type="Proteomes" id="UP000677082"/>
    </source>
</evidence>
<organism evidence="1 2">
    <name type="scientific">Paractinoplanes toevensis</name>
    <dbReference type="NCBI Taxonomy" id="571911"/>
    <lineage>
        <taxon>Bacteria</taxon>
        <taxon>Bacillati</taxon>
        <taxon>Actinomycetota</taxon>
        <taxon>Actinomycetes</taxon>
        <taxon>Micromonosporales</taxon>
        <taxon>Micromonosporaceae</taxon>
        <taxon>Paractinoplanes</taxon>
    </lineage>
</organism>
<evidence type="ECO:0000313" key="1">
    <source>
        <dbReference type="EMBL" id="GIM97963.1"/>
    </source>
</evidence>
<name>A0A920BRA6_9ACTN</name>
<dbReference type="Proteomes" id="UP000677082">
    <property type="component" value="Unassembled WGS sequence"/>
</dbReference>
<reference evidence="1 2" key="1">
    <citation type="submission" date="2021-03" db="EMBL/GenBank/DDBJ databases">
        <title>Whole genome shotgun sequence of Actinoplanes toevensis NBRC 105298.</title>
        <authorList>
            <person name="Komaki H."/>
            <person name="Tamura T."/>
        </authorList>
    </citation>
    <scope>NUCLEOTIDE SEQUENCE [LARGE SCALE GENOMIC DNA]</scope>
    <source>
        <strain evidence="1 2">NBRC 105298</strain>
    </source>
</reference>
<accession>A0A920BRA6</accession>
<dbReference type="RefSeq" id="WP_213013581.1">
    <property type="nucleotide sequence ID" value="NZ_BOQN01000173.1"/>
</dbReference>
<proteinExistence type="predicted"/>
<gene>
    <name evidence="1" type="ORF">Ato02nite_097560</name>
</gene>
<dbReference type="EMBL" id="BOQN01000173">
    <property type="protein sequence ID" value="GIM97963.1"/>
    <property type="molecule type" value="Genomic_DNA"/>
</dbReference>
<dbReference type="AlphaFoldDB" id="A0A920BRA6"/>
<protein>
    <submittedName>
        <fullName evidence="1">Uncharacterized protein</fullName>
    </submittedName>
</protein>
<keyword evidence="2" id="KW-1185">Reference proteome</keyword>
<sequence>MERRVPGQRLEIAGAVLTVSTMGGYSVTHRSEYLGYLHASVGDQFNVYRRKVTEMDDYLGKYRLDDGVKAILRACSRTIGGGERDAA</sequence>
<comment type="caution">
    <text evidence="1">The sequence shown here is derived from an EMBL/GenBank/DDBJ whole genome shotgun (WGS) entry which is preliminary data.</text>
</comment>